<keyword evidence="2" id="KW-1185">Reference proteome</keyword>
<sequence length="285" mass="30288">MVALLILSVGVGLLWVRSDSGRSYVSERVQADATEGMGGSMKIGSIDEILFFEGGSGVRVKATDVRFLAPDGRETIHVGDADVLLDLAALVTGTIEIHEAVAANGTVTIEIDDDGLLSIEKTFVGEEESPSADTMGLNLRHMNARDMRVILALGSDASYEVRGIDGTVFVTRPEGGEFVTTELVKVSGELKEPKFLGDPLGFSRLDGRIASNQTPMVKMSVLLSLDEGTIDTRLSVDPDSEPKIKLKMSAEGDSEVEFLTKIAEVGSFFGSSVSIETGALDGESK</sequence>
<gene>
    <name evidence="1" type="ORF">DN745_12280</name>
</gene>
<organism evidence="1 2">
    <name type="scientific">Bradymonas sediminis</name>
    <dbReference type="NCBI Taxonomy" id="1548548"/>
    <lineage>
        <taxon>Bacteria</taxon>
        <taxon>Deltaproteobacteria</taxon>
        <taxon>Bradymonadales</taxon>
        <taxon>Bradymonadaceae</taxon>
        <taxon>Bradymonas</taxon>
    </lineage>
</organism>
<dbReference type="Proteomes" id="UP000249799">
    <property type="component" value="Chromosome"/>
</dbReference>
<accession>A0A2Z4FM62</accession>
<dbReference type="AlphaFoldDB" id="A0A2Z4FM62"/>
<dbReference type="KEGG" id="bsed:DN745_12280"/>
<proteinExistence type="predicted"/>
<name>A0A2Z4FM62_9DELT</name>
<dbReference type="EMBL" id="CP030032">
    <property type="protein sequence ID" value="AWV90069.1"/>
    <property type="molecule type" value="Genomic_DNA"/>
</dbReference>
<protein>
    <submittedName>
        <fullName evidence="1">Uncharacterized protein</fullName>
    </submittedName>
</protein>
<evidence type="ECO:0000313" key="1">
    <source>
        <dbReference type="EMBL" id="AWV90069.1"/>
    </source>
</evidence>
<dbReference type="OrthoDB" id="9952121at2"/>
<reference evidence="1 2" key="1">
    <citation type="submission" date="2018-06" db="EMBL/GenBank/DDBJ databases">
        <title>Lujinxingia sediminis gen. nov. sp. nov., a new facultative anaerobic member of the class Deltaproteobacteria, and proposal of Lujinxingaceae fam. nov.</title>
        <authorList>
            <person name="Guo L.-Y."/>
            <person name="Li C.-M."/>
            <person name="Wang S."/>
            <person name="Du Z.-J."/>
        </authorList>
    </citation>
    <scope>NUCLEOTIDE SEQUENCE [LARGE SCALE GENOMIC DNA]</scope>
    <source>
        <strain evidence="1 2">FA350</strain>
    </source>
</reference>
<evidence type="ECO:0000313" key="2">
    <source>
        <dbReference type="Proteomes" id="UP000249799"/>
    </source>
</evidence>